<gene>
    <name evidence="2" type="ORF">MVEN_00837800</name>
</gene>
<dbReference type="EMBL" id="JACAZI010000006">
    <property type="protein sequence ID" value="KAF7357914.1"/>
    <property type="molecule type" value="Genomic_DNA"/>
</dbReference>
<dbReference type="Gene3D" id="3.80.10.10">
    <property type="entry name" value="Ribonuclease Inhibitor"/>
    <property type="match status" value="1"/>
</dbReference>
<accession>A0A8H6YF97</accession>
<comment type="caution">
    <text evidence="2">The sequence shown here is derived from an EMBL/GenBank/DDBJ whole genome shotgun (WGS) entry which is preliminary data.</text>
</comment>
<dbReference type="InterPro" id="IPR032675">
    <property type="entry name" value="LRR_dom_sf"/>
</dbReference>
<protein>
    <recommendedName>
        <fullName evidence="4">F-box domain-containing protein</fullName>
    </recommendedName>
</protein>
<dbReference type="SUPFAM" id="SSF52047">
    <property type="entry name" value="RNI-like"/>
    <property type="match status" value="1"/>
</dbReference>
<reference evidence="2" key="1">
    <citation type="submission" date="2020-05" db="EMBL/GenBank/DDBJ databases">
        <title>Mycena genomes resolve the evolution of fungal bioluminescence.</title>
        <authorList>
            <person name="Tsai I.J."/>
        </authorList>
    </citation>
    <scope>NUCLEOTIDE SEQUENCE</scope>
    <source>
        <strain evidence="2">CCC161011</strain>
    </source>
</reference>
<sequence>MSPIRRLPLDILEQIFVACLPTHRNCVMSAQEAPVILGRICSSWRTISLATPRLWSRLHIVEPTGLESPNSLNTLRRLQRLEVANSWLRRSGECPLSISLNPSPDPLIPGPPPMSPSGSHANSALFLTALIQFASRWQNIRLVGKLSALEALSRLTEHEVPLLKRLEIVCFEDTSATDAQWRLSQFGVFHGPSLSAISFAASNTEASELPLRWNQLRVLSLTSPPWDGEHVQTCGVVLEILSRCPNLQICSILVDAGDGPPEEDPMGSIVECLFLHTLDLTSSLMEFLCGLSPSVQNLHITDPKQMPWQPYLEIALDDTVLATLASRRPTLQELVILDCYNVSDEGLLAFIVSRPSALRRIEVKFNREKQVDILPSLQSFATDCLESSITYKSIPTPPSHLSSPWEGLPDAPNRPPSWQPWPVQTY</sequence>
<dbReference type="PANTHER" id="PTHR38926">
    <property type="entry name" value="F-BOX DOMAIN CONTAINING PROTEIN, EXPRESSED"/>
    <property type="match status" value="1"/>
</dbReference>
<dbReference type="OrthoDB" id="3365698at2759"/>
<evidence type="ECO:0000313" key="2">
    <source>
        <dbReference type="EMBL" id="KAF7357914.1"/>
    </source>
</evidence>
<evidence type="ECO:0000313" key="3">
    <source>
        <dbReference type="Proteomes" id="UP000620124"/>
    </source>
</evidence>
<dbReference type="PANTHER" id="PTHR38926:SF5">
    <property type="entry name" value="F-BOX AND LEUCINE-RICH REPEAT PROTEIN 6"/>
    <property type="match status" value="1"/>
</dbReference>
<evidence type="ECO:0000256" key="1">
    <source>
        <dbReference type="SAM" id="MobiDB-lite"/>
    </source>
</evidence>
<dbReference type="Proteomes" id="UP000620124">
    <property type="component" value="Unassembled WGS sequence"/>
</dbReference>
<proteinExistence type="predicted"/>
<name>A0A8H6YF97_9AGAR</name>
<evidence type="ECO:0008006" key="4">
    <source>
        <dbReference type="Google" id="ProtNLM"/>
    </source>
</evidence>
<organism evidence="2 3">
    <name type="scientific">Mycena venus</name>
    <dbReference type="NCBI Taxonomy" id="2733690"/>
    <lineage>
        <taxon>Eukaryota</taxon>
        <taxon>Fungi</taxon>
        <taxon>Dikarya</taxon>
        <taxon>Basidiomycota</taxon>
        <taxon>Agaricomycotina</taxon>
        <taxon>Agaricomycetes</taxon>
        <taxon>Agaricomycetidae</taxon>
        <taxon>Agaricales</taxon>
        <taxon>Marasmiineae</taxon>
        <taxon>Mycenaceae</taxon>
        <taxon>Mycena</taxon>
    </lineage>
</organism>
<keyword evidence="3" id="KW-1185">Reference proteome</keyword>
<feature type="region of interest" description="Disordered" evidence="1">
    <location>
        <begin position="402"/>
        <end position="426"/>
    </location>
</feature>
<dbReference type="AlphaFoldDB" id="A0A8H6YF97"/>